<dbReference type="PROSITE" id="PS50850">
    <property type="entry name" value="MFS"/>
    <property type="match status" value="1"/>
</dbReference>
<feature type="transmembrane region" description="Helical" evidence="7">
    <location>
        <begin position="271"/>
        <end position="294"/>
    </location>
</feature>
<dbReference type="STRING" id="112413.SAMN05421854_102822"/>
<name>A0A1I5J0J9_9PSEU</name>
<feature type="transmembrane region" description="Helical" evidence="7">
    <location>
        <begin position="82"/>
        <end position="101"/>
    </location>
</feature>
<keyword evidence="4 7" id="KW-0812">Transmembrane</keyword>
<evidence type="ECO:0000256" key="5">
    <source>
        <dbReference type="ARBA" id="ARBA00022989"/>
    </source>
</evidence>
<evidence type="ECO:0000313" key="9">
    <source>
        <dbReference type="EMBL" id="NEC56215.1"/>
    </source>
</evidence>
<evidence type="ECO:0000256" key="1">
    <source>
        <dbReference type="ARBA" id="ARBA00004651"/>
    </source>
</evidence>
<dbReference type="GO" id="GO:0022857">
    <property type="term" value="F:transmembrane transporter activity"/>
    <property type="evidence" value="ECO:0007669"/>
    <property type="project" value="InterPro"/>
</dbReference>
<feature type="transmembrane region" description="Helical" evidence="7">
    <location>
        <begin position="140"/>
        <end position="159"/>
    </location>
</feature>
<dbReference type="Gene3D" id="1.20.1250.20">
    <property type="entry name" value="MFS general substrate transporter like domains"/>
    <property type="match status" value="1"/>
</dbReference>
<dbReference type="Proteomes" id="UP000199137">
    <property type="component" value="Unassembled WGS sequence"/>
</dbReference>
<sequence>MSEPALNPRRWAILAVLLTSFLLTVLDATIVTIAFRALADPVGGLGASADQLQWVVNGFTLVYAGLLLAWGVLGDRLGHRKVLLIGLVVFGVSSVLAAFAHSPGELVLWRVVMGAGGAAIPPTTLATISHVFGDKERPRAIGYWVSAAGIAAVVAPVLGGFLIQFAWWGSIFLVNGPIVLAAIVLTVLMVPESTSTARKLDVPGVVLSVAWSTALVYGIIQAGNLATIADPRVYLPLVLGVVLLVVFILVELRSAAPALDLRLVSDRRVAGATSAVTLAFFVNFGVPFFLIFYLQSVLGVSPLMTGLAILPLALALAVFSPRSATLSAKFGAKTVLVGGLLLLAAGVAIFALLDQNSPLWPVFVADFLVGLAMANVMPPATTTIMSAVPRERAGVGSALTNMGRSIGGAIGIAVLGSLLTVVYRNGVEPALSVLPAQSRAAAGDSIEATKAAAAGLGGNQGADLFAAGADAFSVAMRTTALAAAGAAVLAAIVVLVVVPARERQAAEVS</sequence>
<feature type="transmembrane region" description="Helical" evidence="7">
    <location>
        <begin position="402"/>
        <end position="423"/>
    </location>
</feature>
<dbReference type="GO" id="GO:0005886">
    <property type="term" value="C:plasma membrane"/>
    <property type="evidence" value="ECO:0007669"/>
    <property type="project" value="UniProtKB-SubCell"/>
</dbReference>
<evidence type="ECO:0000313" key="12">
    <source>
        <dbReference type="Proteomes" id="UP000470404"/>
    </source>
</evidence>
<feature type="transmembrane region" description="Helical" evidence="7">
    <location>
        <begin position="232"/>
        <end position="250"/>
    </location>
</feature>
<evidence type="ECO:0000256" key="2">
    <source>
        <dbReference type="ARBA" id="ARBA00022448"/>
    </source>
</evidence>
<reference evidence="10 11" key="1">
    <citation type="submission" date="2016-10" db="EMBL/GenBank/DDBJ databases">
        <authorList>
            <person name="de Groot N.N."/>
        </authorList>
    </citation>
    <scope>NUCLEOTIDE SEQUENCE [LARGE SCALE GENOMIC DNA]</scope>
    <source>
        <strain evidence="10 11">DSM 44637</strain>
    </source>
</reference>
<keyword evidence="6 7" id="KW-0472">Membrane</keyword>
<dbReference type="EMBL" id="JAAGNC010000068">
    <property type="protein sequence ID" value="NEC56215.1"/>
    <property type="molecule type" value="Genomic_DNA"/>
</dbReference>
<keyword evidence="3" id="KW-1003">Cell membrane</keyword>
<feature type="transmembrane region" description="Helical" evidence="7">
    <location>
        <begin position="331"/>
        <end position="353"/>
    </location>
</feature>
<feature type="transmembrane region" description="Helical" evidence="7">
    <location>
        <begin position="359"/>
        <end position="381"/>
    </location>
</feature>
<evidence type="ECO:0000259" key="8">
    <source>
        <dbReference type="PROSITE" id="PS50850"/>
    </source>
</evidence>
<dbReference type="InterPro" id="IPR011701">
    <property type="entry name" value="MFS"/>
</dbReference>
<dbReference type="Gene3D" id="1.20.1720.10">
    <property type="entry name" value="Multidrug resistance protein D"/>
    <property type="match status" value="1"/>
</dbReference>
<dbReference type="SUPFAM" id="SSF103473">
    <property type="entry name" value="MFS general substrate transporter"/>
    <property type="match status" value="1"/>
</dbReference>
<reference evidence="9 12" key="2">
    <citation type="submission" date="2020-01" db="EMBL/GenBank/DDBJ databases">
        <title>Insect and environment-associated Actinomycetes.</title>
        <authorList>
            <person name="Currrie C."/>
            <person name="Chevrette M."/>
            <person name="Carlson C."/>
            <person name="Stubbendieck R."/>
            <person name="Wendt-Pienkowski E."/>
        </authorList>
    </citation>
    <scope>NUCLEOTIDE SEQUENCE [LARGE SCALE GENOMIC DNA]</scope>
    <source>
        <strain evidence="9 12">SID8386</strain>
    </source>
</reference>
<evidence type="ECO:0000256" key="6">
    <source>
        <dbReference type="ARBA" id="ARBA00023136"/>
    </source>
</evidence>
<dbReference type="InterPro" id="IPR004638">
    <property type="entry name" value="EmrB-like"/>
</dbReference>
<accession>A0A1I5J0J9</accession>
<dbReference type="CDD" id="cd17321">
    <property type="entry name" value="MFS_MMR_MDR_like"/>
    <property type="match status" value="1"/>
</dbReference>
<feature type="transmembrane region" description="Helical" evidence="7">
    <location>
        <begin position="480"/>
        <end position="500"/>
    </location>
</feature>
<evidence type="ECO:0000256" key="4">
    <source>
        <dbReference type="ARBA" id="ARBA00022692"/>
    </source>
</evidence>
<dbReference type="InterPro" id="IPR036259">
    <property type="entry name" value="MFS_trans_sf"/>
</dbReference>
<feature type="domain" description="Major facilitator superfamily (MFS) profile" evidence="8">
    <location>
        <begin position="13"/>
        <end position="502"/>
    </location>
</feature>
<dbReference type="Pfam" id="PF07690">
    <property type="entry name" value="MFS_1"/>
    <property type="match status" value="1"/>
</dbReference>
<dbReference type="InterPro" id="IPR020846">
    <property type="entry name" value="MFS_dom"/>
</dbReference>
<evidence type="ECO:0000256" key="7">
    <source>
        <dbReference type="SAM" id="Phobius"/>
    </source>
</evidence>
<proteinExistence type="predicted"/>
<feature type="transmembrane region" description="Helical" evidence="7">
    <location>
        <begin position="202"/>
        <end position="220"/>
    </location>
</feature>
<evidence type="ECO:0000256" key="3">
    <source>
        <dbReference type="ARBA" id="ARBA00022475"/>
    </source>
</evidence>
<feature type="transmembrane region" description="Helical" evidence="7">
    <location>
        <begin position="107"/>
        <end position="128"/>
    </location>
</feature>
<keyword evidence="2" id="KW-0813">Transport</keyword>
<dbReference type="EMBL" id="FOWC01000002">
    <property type="protein sequence ID" value="SFO66153.1"/>
    <property type="molecule type" value="Genomic_DNA"/>
</dbReference>
<comment type="subcellular location">
    <subcellularLocation>
        <location evidence="1">Cell membrane</location>
        <topology evidence="1">Multi-pass membrane protein</topology>
    </subcellularLocation>
</comment>
<dbReference type="RefSeq" id="WP_067576104.1">
    <property type="nucleotide sequence ID" value="NZ_FOWC01000002.1"/>
</dbReference>
<evidence type="ECO:0000313" key="11">
    <source>
        <dbReference type="Proteomes" id="UP000199137"/>
    </source>
</evidence>
<organism evidence="10 11">
    <name type="scientific">Amycolatopsis rubida</name>
    <dbReference type="NCBI Taxonomy" id="112413"/>
    <lineage>
        <taxon>Bacteria</taxon>
        <taxon>Bacillati</taxon>
        <taxon>Actinomycetota</taxon>
        <taxon>Actinomycetes</taxon>
        <taxon>Pseudonocardiales</taxon>
        <taxon>Pseudonocardiaceae</taxon>
        <taxon>Amycolatopsis</taxon>
    </lineage>
</organism>
<keyword evidence="12" id="KW-1185">Reference proteome</keyword>
<dbReference type="NCBIfam" id="TIGR00711">
    <property type="entry name" value="efflux_EmrB"/>
    <property type="match status" value="1"/>
</dbReference>
<dbReference type="PANTHER" id="PTHR42718">
    <property type="entry name" value="MAJOR FACILITATOR SUPERFAMILY MULTIDRUG TRANSPORTER MFSC"/>
    <property type="match status" value="1"/>
</dbReference>
<dbReference type="AlphaFoldDB" id="A0A1I5J0J9"/>
<protein>
    <submittedName>
        <fullName evidence="10">Drug resistance transporter, EmrB/QacA subfamily</fullName>
    </submittedName>
    <submittedName>
        <fullName evidence="9">MFS transporter</fullName>
    </submittedName>
</protein>
<feature type="transmembrane region" description="Helical" evidence="7">
    <location>
        <begin position="52"/>
        <end position="73"/>
    </location>
</feature>
<dbReference type="PANTHER" id="PTHR42718:SF42">
    <property type="entry name" value="EXPORT PROTEIN"/>
    <property type="match status" value="1"/>
</dbReference>
<feature type="transmembrane region" description="Helical" evidence="7">
    <location>
        <begin position="300"/>
        <end position="319"/>
    </location>
</feature>
<gene>
    <name evidence="9" type="ORF">G3I59_11615</name>
    <name evidence="10" type="ORF">SAMN05421854_102822</name>
</gene>
<dbReference type="Proteomes" id="UP000470404">
    <property type="component" value="Unassembled WGS sequence"/>
</dbReference>
<dbReference type="PRINTS" id="PR01036">
    <property type="entry name" value="TCRTETB"/>
</dbReference>
<feature type="transmembrane region" description="Helical" evidence="7">
    <location>
        <begin position="165"/>
        <end position="190"/>
    </location>
</feature>
<keyword evidence="5 7" id="KW-1133">Transmembrane helix</keyword>
<evidence type="ECO:0000313" key="10">
    <source>
        <dbReference type="EMBL" id="SFO66153.1"/>
    </source>
</evidence>